<feature type="region of interest" description="Disordered" evidence="1">
    <location>
        <begin position="1"/>
        <end position="27"/>
    </location>
</feature>
<protein>
    <submittedName>
        <fullName evidence="2">Uncharacterized protein</fullName>
    </submittedName>
</protein>
<evidence type="ECO:0000256" key="1">
    <source>
        <dbReference type="SAM" id="MobiDB-lite"/>
    </source>
</evidence>
<accession>A0ABN7J7Y0</accession>
<feature type="region of interest" description="Disordered" evidence="1">
    <location>
        <begin position="68"/>
        <end position="109"/>
    </location>
</feature>
<feature type="compositionally biased region" description="Low complexity" evidence="1">
    <location>
        <begin position="100"/>
        <end position="109"/>
    </location>
</feature>
<proteinExistence type="predicted"/>
<gene>
    <name evidence="2" type="ORF">JKIAZH3_G2415</name>
</gene>
<feature type="non-terminal residue" evidence="2">
    <location>
        <position position="136"/>
    </location>
</feature>
<organism evidence="2 3">
    <name type="scientific">Tilletia caries</name>
    <name type="common">wheat bunt fungus</name>
    <dbReference type="NCBI Taxonomy" id="13290"/>
    <lineage>
        <taxon>Eukaryota</taxon>
        <taxon>Fungi</taxon>
        <taxon>Dikarya</taxon>
        <taxon>Basidiomycota</taxon>
        <taxon>Ustilaginomycotina</taxon>
        <taxon>Exobasidiomycetes</taxon>
        <taxon>Tilletiales</taxon>
        <taxon>Tilletiaceae</taxon>
        <taxon>Tilletia</taxon>
    </lineage>
</organism>
<sequence>MPKGSGKSKEEPTTSRSGSPLSDPPAITLEDVASTLASFMTRMDSRMDAVDYKLATLATPAQPPIAAAAVAPDTSTNVAPDVATKSPSDDARSVSSPTEQAAARLAAQHPALWSRLPSDSRSVVTSALGRAGYTLT</sequence>
<keyword evidence="3" id="KW-1185">Reference proteome</keyword>
<evidence type="ECO:0000313" key="3">
    <source>
        <dbReference type="Proteomes" id="UP000836402"/>
    </source>
</evidence>
<reference evidence="2" key="1">
    <citation type="submission" date="2020-10" db="EMBL/GenBank/DDBJ databases">
        <authorList>
            <person name="Sedaghatjoo S."/>
        </authorList>
    </citation>
    <scope>NUCLEOTIDE SEQUENCE</scope>
    <source>
        <strain evidence="2">AZH3</strain>
    </source>
</reference>
<comment type="caution">
    <text evidence="2">The sequence shown here is derived from an EMBL/GenBank/DDBJ whole genome shotgun (WGS) entry which is preliminary data.</text>
</comment>
<dbReference type="EMBL" id="CAJHJG010006520">
    <property type="protein sequence ID" value="CAD6957863.1"/>
    <property type="molecule type" value="Genomic_DNA"/>
</dbReference>
<dbReference type="Proteomes" id="UP000836402">
    <property type="component" value="Unassembled WGS sequence"/>
</dbReference>
<name>A0ABN7J7Y0_9BASI</name>
<evidence type="ECO:0000313" key="2">
    <source>
        <dbReference type="EMBL" id="CAD6957863.1"/>
    </source>
</evidence>